<name>A0ABU7DJ40_9TELE</name>
<reference evidence="1 2" key="1">
    <citation type="submission" date="2021-06" db="EMBL/GenBank/DDBJ databases">
        <authorList>
            <person name="Palmer J.M."/>
        </authorList>
    </citation>
    <scope>NUCLEOTIDE SEQUENCE [LARGE SCALE GENOMIC DNA]</scope>
    <source>
        <strain evidence="1 2">CL_MEX2019</strain>
        <tissue evidence="1">Muscle</tissue>
    </source>
</reference>
<organism evidence="1 2">
    <name type="scientific">Characodon lateralis</name>
    <dbReference type="NCBI Taxonomy" id="208331"/>
    <lineage>
        <taxon>Eukaryota</taxon>
        <taxon>Metazoa</taxon>
        <taxon>Chordata</taxon>
        <taxon>Craniata</taxon>
        <taxon>Vertebrata</taxon>
        <taxon>Euteleostomi</taxon>
        <taxon>Actinopterygii</taxon>
        <taxon>Neopterygii</taxon>
        <taxon>Teleostei</taxon>
        <taxon>Neoteleostei</taxon>
        <taxon>Acanthomorphata</taxon>
        <taxon>Ovalentaria</taxon>
        <taxon>Atherinomorphae</taxon>
        <taxon>Cyprinodontiformes</taxon>
        <taxon>Goodeidae</taxon>
        <taxon>Characodon</taxon>
    </lineage>
</organism>
<dbReference type="EMBL" id="JAHUTJ010026961">
    <property type="protein sequence ID" value="MED6275088.1"/>
    <property type="molecule type" value="Genomic_DNA"/>
</dbReference>
<sequence length="124" mass="14249">MLLADCSKFILQFMRLQELMTSRGWATGYKDHIIHFMHQAASGNTSFLLLVHCIHTASRYQEDSANKSLIDHTLTSHSSITIDSLHHNRFRFDEVLLSAQDSHHSSLTLTITRDFIKIEKPNLI</sequence>
<gene>
    <name evidence="1" type="ORF">CHARACLAT_022873</name>
</gene>
<proteinExistence type="predicted"/>
<comment type="caution">
    <text evidence="1">The sequence shown here is derived from an EMBL/GenBank/DDBJ whole genome shotgun (WGS) entry which is preliminary data.</text>
</comment>
<accession>A0ABU7DJ40</accession>
<evidence type="ECO:0000313" key="1">
    <source>
        <dbReference type="EMBL" id="MED6275088.1"/>
    </source>
</evidence>
<dbReference type="Proteomes" id="UP001352852">
    <property type="component" value="Unassembled WGS sequence"/>
</dbReference>
<evidence type="ECO:0000313" key="2">
    <source>
        <dbReference type="Proteomes" id="UP001352852"/>
    </source>
</evidence>
<keyword evidence="2" id="KW-1185">Reference proteome</keyword>
<protein>
    <submittedName>
        <fullName evidence="1">Uncharacterized protein</fullName>
    </submittedName>
</protein>